<dbReference type="AlphaFoldDB" id="A0A1E5E128"/>
<evidence type="ECO:0000256" key="3">
    <source>
        <dbReference type="ARBA" id="ARBA00023163"/>
    </source>
</evidence>
<accession>A0A1E5E128</accession>
<dbReference type="PROSITE" id="PS01124">
    <property type="entry name" value="HTH_ARAC_FAMILY_2"/>
    <property type="match status" value="1"/>
</dbReference>
<dbReference type="RefSeq" id="WP_026025942.1">
    <property type="nucleotide sequence ID" value="NZ_AJYK02000079.1"/>
</dbReference>
<keyword evidence="3" id="KW-0804">Transcription</keyword>
<keyword evidence="6" id="KW-1185">Reference proteome</keyword>
<dbReference type="SUPFAM" id="SSF55136">
    <property type="entry name" value="Probable bacterial effector-binding domain"/>
    <property type="match status" value="1"/>
</dbReference>
<dbReference type="InterPro" id="IPR050959">
    <property type="entry name" value="MarA-like"/>
</dbReference>
<dbReference type="InterPro" id="IPR011256">
    <property type="entry name" value="Reg_factor_effector_dom_sf"/>
</dbReference>
<gene>
    <name evidence="5" type="ORF">A1QC_10505</name>
</gene>
<comment type="caution">
    <text evidence="5">The sequence shown here is derived from an EMBL/GenBank/DDBJ whole genome shotgun (WGS) entry which is preliminary data.</text>
</comment>
<dbReference type="STRING" id="1188252.A1QC_10505"/>
<dbReference type="InterPro" id="IPR020449">
    <property type="entry name" value="Tscrpt_reg_AraC-type_HTH"/>
</dbReference>
<evidence type="ECO:0000259" key="4">
    <source>
        <dbReference type="PROSITE" id="PS01124"/>
    </source>
</evidence>
<dbReference type="InterPro" id="IPR018062">
    <property type="entry name" value="HTH_AraC-typ_CS"/>
</dbReference>
<dbReference type="PRINTS" id="PR00032">
    <property type="entry name" value="HTHARAC"/>
</dbReference>
<dbReference type="PANTHER" id="PTHR47504:SF5">
    <property type="entry name" value="RIGHT ORIGIN-BINDING PROTEIN"/>
    <property type="match status" value="1"/>
</dbReference>
<dbReference type="Gene3D" id="1.10.10.60">
    <property type="entry name" value="Homeodomain-like"/>
    <property type="match status" value="2"/>
</dbReference>
<dbReference type="SMART" id="SM00342">
    <property type="entry name" value="HTH_ARAC"/>
    <property type="match status" value="1"/>
</dbReference>
<keyword evidence="1" id="KW-0805">Transcription regulation</keyword>
<organism evidence="5 6">
    <name type="scientific">Vibrio rumoiensis 1S-45</name>
    <dbReference type="NCBI Taxonomy" id="1188252"/>
    <lineage>
        <taxon>Bacteria</taxon>
        <taxon>Pseudomonadati</taxon>
        <taxon>Pseudomonadota</taxon>
        <taxon>Gammaproteobacteria</taxon>
        <taxon>Vibrionales</taxon>
        <taxon>Vibrionaceae</taxon>
        <taxon>Vibrio</taxon>
    </lineage>
</organism>
<dbReference type="EMBL" id="AJYK02000079">
    <property type="protein sequence ID" value="OEF24255.1"/>
    <property type="molecule type" value="Genomic_DNA"/>
</dbReference>
<name>A0A1E5E128_9VIBR</name>
<evidence type="ECO:0000256" key="2">
    <source>
        <dbReference type="ARBA" id="ARBA00023125"/>
    </source>
</evidence>
<dbReference type="OrthoDB" id="282744at2"/>
<dbReference type="eggNOG" id="COG2207">
    <property type="taxonomic scope" value="Bacteria"/>
</dbReference>
<dbReference type="Pfam" id="PF06445">
    <property type="entry name" value="GyrI-like"/>
    <property type="match status" value="1"/>
</dbReference>
<evidence type="ECO:0000313" key="5">
    <source>
        <dbReference type="EMBL" id="OEF24255.1"/>
    </source>
</evidence>
<dbReference type="SUPFAM" id="SSF46689">
    <property type="entry name" value="Homeodomain-like"/>
    <property type="match status" value="2"/>
</dbReference>
<protein>
    <recommendedName>
        <fullName evidence="4">HTH araC/xylS-type domain-containing protein</fullName>
    </recommendedName>
</protein>
<dbReference type="InterPro" id="IPR009057">
    <property type="entry name" value="Homeodomain-like_sf"/>
</dbReference>
<dbReference type="GO" id="GO:0003700">
    <property type="term" value="F:DNA-binding transcription factor activity"/>
    <property type="evidence" value="ECO:0007669"/>
    <property type="project" value="InterPro"/>
</dbReference>
<feature type="domain" description="HTH araC/xylS-type" evidence="4">
    <location>
        <begin position="18"/>
        <end position="117"/>
    </location>
</feature>
<dbReference type="InterPro" id="IPR029442">
    <property type="entry name" value="GyrI-like"/>
</dbReference>
<evidence type="ECO:0000313" key="6">
    <source>
        <dbReference type="Proteomes" id="UP000094070"/>
    </source>
</evidence>
<dbReference type="InterPro" id="IPR010499">
    <property type="entry name" value="AraC_E-bd"/>
</dbReference>
<dbReference type="PROSITE" id="PS00041">
    <property type="entry name" value="HTH_ARAC_FAMILY_1"/>
    <property type="match status" value="1"/>
</dbReference>
<keyword evidence="2" id="KW-0238">DNA-binding</keyword>
<reference evidence="5 6" key="1">
    <citation type="journal article" date="2012" name="Science">
        <title>Ecological populations of bacteria act as socially cohesive units of antibiotic production and resistance.</title>
        <authorList>
            <person name="Cordero O.X."/>
            <person name="Wildschutte H."/>
            <person name="Kirkup B."/>
            <person name="Proehl S."/>
            <person name="Ngo L."/>
            <person name="Hussain F."/>
            <person name="Le Roux F."/>
            <person name="Mincer T."/>
            <person name="Polz M.F."/>
        </authorList>
    </citation>
    <scope>NUCLEOTIDE SEQUENCE [LARGE SCALE GENOMIC DNA]</scope>
    <source>
        <strain evidence="5 6">1S-45</strain>
    </source>
</reference>
<dbReference type="Proteomes" id="UP000094070">
    <property type="component" value="Unassembled WGS sequence"/>
</dbReference>
<dbReference type="eggNOG" id="COG3708">
    <property type="taxonomic scope" value="Bacteria"/>
</dbReference>
<sequence length="306" mass="35269">MKQPTRCSAKTAHFTRIEKVLEFIHEHLFLTLSLDDLAQKSCWSRWQLQRVFTAETGVNVAQYIREIKLSRAAEQLLDNSSERVLDVALSFGFNSEVSFSRAFKQFFGCSPRDYRKRGIRTGLRQPITSASNHDQERTDLQSIPHFTHIRIEHKDAFALAGHHGEISGLFSDQPDFQQSVPRIWREFELLKTSSHPVDEPPLRPIRYGVIDTLTIGADHLTYWAAEAVSEQTYGSLPSIVIPKQEYAVLPHRGPIEGLKPKLEWFFTCWLPQSGYSGVDGFELEIYSENYQLDSEDAYMEYWLPIE</sequence>
<dbReference type="Pfam" id="PF12833">
    <property type="entry name" value="HTH_18"/>
    <property type="match status" value="1"/>
</dbReference>
<proteinExistence type="predicted"/>
<dbReference type="Gene3D" id="3.20.80.10">
    <property type="entry name" value="Regulatory factor, effector binding domain"/>
    <property type="match status" value="1"/>
</dbReference>
<dbReference type="SMART" id="SM00871">
    <property type="entry name" value="AraC_E_bind"/>
    <property type="match status" value="1"/>
</dbReference>
<evidence type="ECO:0000256" key="1">
    <source>
        <dbReference type="ARBA" id="ARBA00023015"/>
    </source>
</evidence>
<dbReference type="GO" id="GO:0043565">
    <property type="term" value="F:sequence-specific DNA binding"/>
    <property type="evidence" value="ECO:0007669"/>
    <property type="project" value="InterPro"/>
</dbReference>
<dbReference type="InterPro" id="IPR018060">
    <property type="entry name" value="HTH_AraC"/>
</dbReference>
<dbReference type="PANTHER" id="PTHR47504">
    <property type="entry name" value="RIGHT ORIGIN-BINDING PROTEIN"/>
    <property type="match status" value="1"/>
</dbReference>